<organism evidence="4 5">
    <name type="scientific">Penaeus vannamei</name>
    <name type="common">Whiteleg shrimp</name>
    <name type="synonym">Litopenaeus vannamei</name>
    <dbReference type="NCBI Taxonomy" id="6689"/>
    <lineage>
        <taxon>Eukaryota</taxon>
        <taxon>Metazoa</taxon>
        <taxon>Ecdysozoa</taxon>
        <taxon>Arthropoda</taxon>
        <taxon>Crustacea</taxon>
        <taxon>Multicrustacea</taxon>
        <taxon>Malacostraca</taxon>
        <taxon>Eumalacostraca</taxon>
        <taxon>Eucarida</taxon>
        <taxon>Decapoda</taxon>
        <taxon>Dendrobranchiata</taxon>
        <taxon>Penaeoidea</taxon>
        <taxon>Penaeidae</taxon>
        <taxon>Penaeus</taxon>
    </lineage>
</organism>
<reference evidence="4 5" key="1">
    <citation type="submission" date="2018-04" db="EMBL/GenBank/DDBJ databases">
        <authorList>
            <person name="Zhang X."/>
            <person name="Yuan J."/>
            <person name="Li F."/>
            <person name="Xiang J."/>
        </authorList>
    </citation>
    <scope>NUCLEOTIDE SEQUENCE [LARGE SCALE GENOMIC DNA]</scope>
    <source>
        <tissue evidence="4">Muscle</tissue>
    </source>
</reference>
<dbReference type="Pfam" id="PF12796">
    <property type="entry name" value="Ank_2"/>
    <property type="match status" value="1"/>
</dbReference>
<proteinExistence type="predicted"/>
<gene>
    <name evidence="4" type="ORF">C7M84_005601</name>
</gene>
<keyword evidence="1" id="KW-0677">Repeat</keyword>
<dbReference type="InterPro" id="IPR002110">
    <property type="entry name" value="Ankyrin_rpt"/>
</dbReference>
<dbReference type="PROSITE" id="PS50297">
    <property type="entry name" value="ANK_REP_REGION"/>
    <property type="match status" value="1"/>
</dbReference>
<feature type="repeat" description="ANK" evidence="3">
    <location>
        <begin position="49"/>
        <end position="81"/>
    </location>
</feature>
<dbReference type="SMART" id="SM00248">
    <property type="entry name" value="ANK"/>
    <property type="match status" value="2"/>
</dbReference>
<dbReference type="InterPro" id="IPR036770">
    <property type="entry name" value="Ankyrin_rpt-contain_sf"/>
</dbReference>
<dbReference type="GO" id="GO:0070531">
    <property type="term" value="C:BRCA1-A complex"/>
    <property type="evidence" value="ECO:0007669"/>
    <property type="project" value="TreeGrafter"/>
</dbReference>
<dbReference type="PANTHER" id="PTHR24171">
    <property type="entry name" value="ANKYRIN REPEAT DOMAIN-CONTAINING PROTEIN 39-RELATED"/>
    <property type="match status" value="1"/>
</dbReference>
<dbReference type="Proteomes" id="UP000283509">
    <property type="component" value="Unassembled WGS sequence"/>
</dbReference>
<name>A0A423THA9_PENVA</name>
<comment type="caution">
    <text evidence="4">The sequence shown here is derived from an EMBL/GenBank/DDBJ whole genome shotgun (WGS) entry which is preliminary data.</text>
</comment>
<protein>
    <submittedName>
        <fullName evidence="4">Ankyrin repeat protein</fullName>
    </submittedName>
</protein>
<keyword evidence="5" id="KW-1185">Reference proteome</keyword>
<feature type="repeat" description="ANK" evidence="3">
    <location>
        <begin position="16"/>
        <end position="48"/>
    </location>
</feature>
<dbReference type="GO" id="GO:0085020">
    <property type="term" value="P:protein K6-linked ubiquitination"/>
    <property type="evidence" value="ECO:0007669"/>
    <property type="project" value="TreeGrafter"/>
</dbReference>
<evidence type="ECO:0000256" key="1">
    <source>
        <dbReference type="ARBA" id="ARBA00022737"/>
    </source>
</evidence>
<dbReference type="AlphaFoldDB" id="A0A423THA9"/>
<dbReference type="STRING" id="6689.A0A423THA9"/>
<dbReference type="Gene3D" id="1.25.40.20">
    <property type="entry name" value="Ankyrin repeat-containing domain"/>
    <property type="match status" value="1"/>
</dbReference>
<evidence type="ECO:0000256" key="3">
    <source>
        <dbReference type="PROSITE-ProRule" id="PRU00023"/>
    </source>
</evidence>
<dbReference type="SUPFAM" id="SSF48403">
    <property type="entry name" value="Ankyrin repeat"/>
    <property type="match status" value="1"/>
</dbReference>
<evidence type="ECO:0000256" key="2">
    <source>
        <dbReference type="ARBA" id="ARBA00023043"/>
    </source>
</evidence>
<keyword evidence="2 3" id="KW-0040">ANK repeat</keyword>
<dbReference type="PANTHER" id="PTHR24171:SF8">
    <property type="entry name" value="BRCA1-ASSOCIATED RING DOMAIN PROTEIN 1"/>
    <property type="match status" value="1"/>
</dbReference>
<sequence>MILLGAGASVNLQDNEGHTALHWATMTRNPIIVQELLHAGASLNMTDIYGNTALILAVTANDMQISKILLDGGEMIDHQNHVGE</sequence>
<dbReference type="EMBL" id="QCYY01001725">
    <property type="protein sequence ID" value="ROT75831.1"/>
    <property type="molecule type" value="Genomic_DNA"/>
</dbReference>
<accession>A0A423THA9</accession>
<dbReference type="PROSITE" id="PS50088">
    <property type="entry name" value="ANK_REPEAT"/>
    <property type="match status" value="2"/>
</dbReference>
<dbReference type="GO" id="GO:0031436">
    <property type="term" value="C:BRCA1-BARD1 complex"/>
    <property type="evidence" value="ECO:0007669"/>
    <property type="project" value="TreeGrafter"/>
</dbReference>
<evidence type="ECO:0000313" key="5">
    <source>
        <dbReference type="Proteomes" id="UP000283509"/>
    </source>
</evidence>
<dbReference type="OrthoDB" id="6358664at2759"/>
<dbReference type="GO" id="GO:0004842">
    <property type="term" value="F:ubiquitin-protein transferase activity"/>
    <property type="evidence" value="ECO:0007669"/>
    <property type="project" value="TreeGrafter"/>
</dbReference>
<reference evidence="4 5" key="2">
    <citation type="submission" date="2019-01" db="EMBL/GenBank/DDBJ databases">
        <title>The decoding of complex shrimp genome reveals the adaptation for benthos swimmer, frequently molting mechanism and breeding impact on genome.</title>
        <authorList>
            <person name="Sun Y."/>
            <person name="Gao Y."/>
            <person name="Yu Y."/>
        </authorList>
    </citation>
    <scope>NUCLEOTIDE SEQUENCE [LARGE SCALE GENOMIC DNA]</scope>
    <source>
        <tissue evidence="4">Muscle</tissue>
    </source>
</reference>
<evidence type="ECO:0000313" key="4">
    <source>
        <dbReference type="EMBL" id="ROT75831.1"/>
    </source>
</evidence>